<evidence type="ECO:0000256" key="2">
    <source>
        <dbReference type="ARBA" id="ARBA00022475"/>
    </source>
</evidence>
<dbReference type="OrthoDB" id="7200137at2"/>
<feature type="transmembrane region" description="Helical" evidence="6">
    <location>
        <begin position="370"/>
        <end position="393"/>
    </location>
</feature>
<accession>A0A285TRV1</accession>
<protein>
    <submittedName>
        <fullName evidence="8">Predicted arabinose efflux permease, MFS family</fullName>
    </submittedName>
</protein>
<proteinExistence type="predicted"/>
<reference evidence="8 9" key="1">
    <citation type="submission" date="2017-08" db="EMBL/GenBank/DDBJ databases">
        <authorList>
            <person name="de Groot N.N."/>
        </authorList>
    </citation>
    <scope>NUCLEOTIDE SEQUENCE [LARGE SCALE GENOMIC DNA]</scope>
    <source>
        <strain evidence="8 9">USBA 352</strain>
    </source>
</reference>
<dbReference type="InterPro" id="IPR036259">
    <property type="entry name" value="MFS_trans_sf"/>
</dbReference>
<dbReference type="Pfam" id="PF07690">
    <property type="entry name" value="MFS_1"/>
    <property type="match status" value="1"/>
</dbReference>
<dbReference type="EMBL" id="OBML01000014">
    <property type="protein sequence ID" value="SOC25470.1"/>
    <property type="molecule type" value="Genomic_DNA"/>
</dbReference>
<dbReference type="InterPro" id="IPR011701">
    <property type="entry name" value="MFS"/>
</dbReference>
<evidence type="ECO:0000256" key="4">
    <source>
        <dbReference type="ARBA" id="ARBA00022989"/>
    </source>
</evidence>
<feature type="transmembrane region" description="Helical" evidence="6">
    <location>
        <begin position="304"/>
        <end position="326"/>
    </location>
</feature>
<evidence type="ECO:0000256" key="3">
    <source>
        <dbReference type="ARBA" id="ARBA00022692"/>
    </source>
</evidence>
<feature type="transmembrane region" description="Helical" evidence="6">
    <location>
        <begin position="75"/>
        <end position="93"/>
    </location>
</feature>
<dbReference type="AlphaFoldDB" id="A0A285TRV1"/>
<dbReference type="SUPFAM" id="SSF103473">
    <property type="entry name" value="MFS general substrate transporter"/>
    <property type="match status" value="1"/>
</dbReference>
<dbReference type="PANTHER" id="PTHR43124">
    <property type="entry name" value="PURINE EFFLUX PUMP PBUE"/>
    <property type="match status" value="1"/>
</dbReference>
<dbReference type="PANTHER" id="PTHR43124:SF3">
    <property type="entry name" value="CHLORAMPHENICOL EFFLUX PUMP RV0191"/>
    <property type="match status" value="1"/>
</dbReference>
<dbReference type="STRING" id="538381.GCA_001696535_00475"/>
<dbReference type="InterPro" id="IPR050189">
    <property type="entry name" value="MFS_Efflux_Transporters"/>
</dbReference>
<evidence type="ECO:0000259" key="7">
    <source>
        <dbReference type="PROSITE" id="PS50850"/>
    </source>
</evidence>
<sequence length="402" mass="40954">MRLDRLRLVAILAAGQIVGWGATFDMPGVLGRQIAAELRMSNALAFGGLTAMMLLGGFAGPLTGRLIERHGAARVLAAGAATMAAGLLAMSLAQGVVLYYAAWLVMGIGGALGLTVPCNAAVVEREGAGARRSIGILMIFTGLSAAVAWPLWSLLEGAIGWRMAMLAAAATQLVLCPLYLFALPTPRDEDGGAARAAAAAVEPLRLTQAQARLAFLLIALVSIVFSLVTTGLAPSLIALLQMSGASPALALELGALRSVLGITARLADILAGRFATPLTSGLIAAALLVGSPLLLLLADGKASLLYLFIAFYGFGSGISALTRALLPLSFFSASRYARAAANLSLPSNIAMAAGPLLVTMVLDSAGVAGVVVYASGLAMLALAALACLAVLAWRRPAEPARV</sequence>
<organism evidence="8 9">
    <name type="scientific">Stappia indica</name>
    <dbReference type="NCBI Taxonomy" id="538381"/>
    <lineage>
        <taxon>Bacteria</taxon>
        <taxon>Pseudomonadati</taxon>
        <taxon>Pseudomonadota</taxon>
        <taxon>Alphaproteobacteria</taxon>
        <taxon>Hyphomicrobiales</taxon>
        <taxon>Stappiaceae</taxon>
        <taxon>Stappia</taxon>
    </lineage>
</organism>
<dbReference type="RefSeq" id="WP_097176475.1">
    <property type="nucleotide sequence ID" value="NZ_OBML01000014.1"/>
</dbReference>
<dbReference type="GO" id="GO:0005886">
    <property type="term" value="C:plasma membrane"/>
    <property type="evidence" value="ECO:0007669"/>
    <property type="project" value="UniProtKB-SubCell"/>
</dbReference>
<feature type="transmembrane region" description="Helical" evidence="6">
    <location>
        <begin position="134"/>
        <end position="152"/>
    </location>
</feature>
<feature type="transmembrane region" description="Helical" evidence="6">
    <location>
        <begin position="278"/>
        <end position="298"/>
    </location>
</feature>
<evidence type="ECO:0000256" key="5">
    <source>
        <dbReference type="ARBA" id="ARBA00023136"/>
    </source>
</evidence>
<keyword evidence="4 6" id="KW-1133">Transmembrane helix</keyword>
<feature type="transmembrane region" description="Helical" evidence="6">
    <location>
        <begin position="41"/>
        <end position="63"/>
    </location>
</feature>
<keyword evidence="3 6" id="KW-0812">Transmembrane</keyword>
<evidence type="ECO:0000256" key="6">
    <source>
        <dbReference type="SAM" id="Phobius"/>
    </source>
</evidence>
<keyword evidence="9" id="KW-1185">Reference proteome</keyword>
<name>A0A285TRV1_9HYPH</name>
<keyword evidence="2" id="KW-1003">Cell membrane</keyword>
<evidence type="ECO:0000313" key="8">
    <source>
        <dbReference type="EMBL" id="SOC25470.1"/>
    </source>
</evidence>
<feature type="transmembrane region" description="Helical" evidence="6">
    <location>
        <begin position="99"/>
        <end position="122"/>
    </location>
</feature>
<dbReference type="Gene3D" id="1.20.1250.20">
    <property type="entry name" value="MFS general substrate transporter like domains"/>
    <property type="match status" value="1"/>
</dbReference>
<keyword evidence="5 6" id="KW-0472">Membrane</keyword>
<dbReference type="Proteomes" id="UP000219331">
    <property type="component" value="Unassembled WGS sequence"/>
</dbReference>
<feature type="domain" description="Major facilitator superfamily (MFS) profile" evidence="7">
    <location>
        <begin position="8"/>
        <end position="401"/>
    </location>
</feature>
<comment type="subcellular location">
    <subcellularLocation>
        <location evidence="1">Cell membrane</location>
        <topology evidence="1">Multi-pass membrane protein</topology>
    </subcellularLocation>
</comment>
<feature type="transmembrane region" description="Helical" evidence="6">
    <location>
        <begin position="213"/>
        <end position="239"/>
    </location>
</feature>
<dbReference type="GO" id="GO:0022857">
    <property type="term" value="F:transmembrane transporter activity"/>
    <property type="evidence" value="ECO:0007669"/>
    <property type="project" value="InterPro"/>
</dbReference>
<gene>
    <name evidence="8" type="ORF">SAMN05421512_11485</name>
</gene>
<evidence type="ECO:0000256" key="1">
    <source>
        <dbReference type="ARBA" id="ARBA00004651"/>
    </source>
</evidence>
<dbReference type="PROSITE" id="PS50850">
    <property type="entry name" value="MFS"/>
    <property type="match status" value="1"/>
</dbReference>
<evidence type="ECO:0000313" key="9">
    <source>
        <dbReference type="Proteomes" id="UP000219331"/>
    </source>
</evidence>
<dbReference type="InterPro" id="IPR020846">
    <property type="entry name" value="MFS_dom"/>
</dbReference>
<feature type="transmembrane region" description="Helical" evidence="6">
    <location>
        <begin position="158"/>
        <end position="181"/>
    </location>
</feature>